<reference evidence="2 3" key="1">
    <citation type="submission" date="2017-10" db="EMBL/GenBank/DDBJ databases">
        <title>Bacillus sp. nov., a halophilic bacterium isolated from a Keqin Lake.</title>
        <authorList>
            <person name="Wang H."/>
        </authorList>
    </citation>
    <scope>NUCLEOTIDE SEQUENCE [LARGE SCALE GENOMIC DNA]</scope>
    <source>
        <strain evidence="2 3">KQ-12</strain>
    </source>
</reference>
<sequence length="173" mass="19279">MGILSGNQQNEPMHYGEIFNTWTYSSVVKSAIATFEIYQNHCGDDDLKKQIRNLIDTARQEEQEVDALLKKNGIGLPPTPPERPQANIEDIPPGARFNDPEIAMVISNTLATGLVACSTVMGQCTREDIATMYGQFHQAKARDALNLLKLNKEKGWLVPPPLEVQKPKEMQTT</sequence>
<evidence type="ECO:0000313" key="2">
    <source>
        <dbReference type="EMBL" id="PYZ91994.1"/>
    </source>
</evidence>
<comment type="caution">
    <text evidence="2">The sequence shown here is derived from an EMBL/GenBank/DDBJ whole genome shotgun (WGS) entry which is preliminary data.</text>
</comment>
<evidence type="ECO:0008006" key="4">
    <source>
        <dbReference type="Google" id="ProtNLM"/>
    </source>
</evidence>
<dbReference type="AlphaFoldDB" id="A0A323TCR3"/>
<protein>
    <recommendedName>
        <fullName evidence="4">DUF3231 domain-containing protein</fullName>
    </recommendedName>
</protein>
<accession>A0A323TCR3</accession>
<dbReference type="InterPro" id="IPR012347">
    <property type="entry name" value="Ferritin-like"/>
</dbReference>
<dbReference type="Proteomes" id="UP000248214">
    <property type="component" value="Unassembled WGS sequence"/>
</dbReference>
<gene>
    <name evidence="2" type="ORF">CR194_17505</name>
</gene>
<dbReference type="RefSeq" id="WP_110611463.1">
    <property type="nucleotide sequence ID" value="NZ_PDOD01000005.1"/>
</dbReference>
<keyword evidence="3" id="KW-1185">Reference proteome</keyword>
<dbReference type="OrthoDB" id="1934429at2"/>
<evidence type="ECO:0000256" key="1">
    <source>
        <dbReference type="SAM" id="Coils"/>
    </source>
</evidence>
<organism evidence="2 3">
    <name type="scientific">Salipaludibacillus keqinensis</name>
    <dbReference type="NCBI Taxonomy" id="2045207"/>
    <lineage>
        <taxon>Bacteria</taxon>
        <taxon>Bacillati</taxon>
        <taxon>Bacillota</taxon>
        <taxon>Bacilli</taxon>
        <taxon>Bacillales</taxon>
        <taxon>Bacillaceae</taxon>
    </lineage>
</organism>
<keyword evidence="1" id="KW-0175">Coiled coil</keyword>
<dbReference type="Gene3D" id="1.20.1260.10">
    <property type="match status" value="1"/>
</dbReference>
<proteinExistence type="predicted"/>
<dbReference type="InterPro" id="IPR021617">
    <property type="entry name" value="DUF3231"/>
</dbReference>
<evidence type="ECO:0000313" key="3">
    <source>
        <dbReference type="Proteomes" id="UP000248214"/>
    </source>
</evidence>
<feature type="coiled-coil region" evidence="1">
    <location>
        <begin position="44"/>
        <end position="71"/>
    </location>
</feature>
<name>A0A323TCR3_9BACI</name>
<dbReference type="Pfam" id="PF11553">
    <property type="entry name" value="DUF3231"/>
    <property type="match status" value="1"/>
</dbReference>
<dbReference type="EMBL" id="PDOD01000005">
    <property type="protein sequence ID" value="PYZ91994.1"/>
    <property type="molecule type" value="Genomic_DNA"/>
</dbReference>